<accession>A0A371EFG9</accession>
<protein>
    <submittedName>
        <fullName evidence="1">Uncharacterized protein</fullName>
    </submittedName>
</protein>
<comment type="caution">
    <text evidence="1">The sequence shown here is derived from an EMBL/GenBank/DDBJ whole genome shotgun (WGS) entry which is preliminary data.</text>
</comment>
<reference evidence="1" key="1">
    <citation type="submission" date="2018-05" db="EMBL/GenBank/DDBJ databases">
        <title>Draft genome of Mucuna pruriens seed.</title>
        <authorList>
            <person name="Nnadi N.E."/>
            <person name="Vos R."/>
            <person name="Hasami M.H."/>
            <person name="Devisetty U.K."/>
            <person name="Aguiy J.C."/>
        </authorList>
    </citation>
    <scope>NUCLEOTIDE SEQUENCE [LARGE SCALE GENOMIC DNA]</scope>
    <source>
        <strain evidence="1">JCA_2017</strain>
    </source>
</reference>
<evidence type="ECO:0000313" key="2">
    <source>
        <dbReference type="Proteomes" id="UP000257109"/>
    </source>
</evidence>
<dbReference type="Proteomes" id="UP000257109">
    <property type="component" value="Unassembled WGS sequence"/>
</dbReference>
<sequence>MYDMVTTSVRASRGRTNDFSIRIRLHKGSILVVDMFTKGTIWFCLRNQGKQLTLNLSFGDRLWNQRKREENELDVKVEDNVIPQVSKFKYLRSILQNDGKINEGGMHMIQVELLKWRKTLRVICVCKISTKFKEKFYCTTIRLIVLYSSEY</sequence>
<dbReference type="OrthoDB" id="1299890at2759"/>
<dbReference type="STRING" id="157652.A0A371EFG9"/>
<evidence type="ECO:0000313" key="1">
    <source>
        <dbReference type="EMBL" id="RDX64746.1"/>
    </source>
</evidence>
<feature type="non-terminal residue" evidence="1">
    <location>
        <position position="1"/>
    </location>
</feature>
<dbReference type="EMBL" id="QJKJ01014242">
    <property type="protein sequence ID" value="RDX64746.1"/>
    <property type="molecule type" value="Genomic_DNA"/>
</dbReference>
<dbReference type="AlphaFoldDB" id="A0A371EFG9"/>
<gene>
    <name evidence="1" type="ORF">CR513_56666</name>
</gene>
<proteinExistence type="predicted"/>
<organism evidence="1 2">
    <name type="scientific">Mucuna pruriens</name>
    <name type="common">Velvet bean</name>
    <name type="synonym">Dolichos pruriens</name>
    <dbReference type="NCBI Taxonomy" id="157652"/>
    <lineage>
        <taxon>Eukaryota</taxon>
        <taxon>Viridiplantae</taxon>
        <taxon>Streptophyta</taxon>
        <taxon>Embryophyta</taxon>
        <taxon>Tracheophyta</taxon>
        <taxon>Spermatophyta</taxon>
        <taxon>Magnoliopsida</taxon>
        <taxon>eudicotyledons</taxon>
        <taxon>Gunneridae</taxon>
        <taxon>Pentapetalae</taxon>
        <taxon>rosids</taxon>
        <taxon>fabids</taxon>
        <taxon>Fabales</taxon>
        <taxon>Fabaceae</taxon>
        <taxon>Papilionoideae</taxon>
        <taxon>50 kb inversion clade</taxon>
        <taxon>NPAAA clade</taxon>
        <taxon>indigoferoid/millettioid clade</taxon>
        <taxon>Phaseoleae</taxon>
        <taxon>Mucuna</taxon>
    </lineage>
</organism>
<keyword evidence="2" id="KW-1185">Reference proteome</keyword>
<name>A0A371EFG9_MUCPR</name>